<protein>
    <submittedName>
        <fullName evidence="1">Uncharacterized protein</fullName>
    </submittedName>
</protein>
<name>A0A0B7AS38_9EUPU</name>
<organism evidence="1">
    <name type="scientific">Arion vulgaris</name>
    <dbReference type="NCBI Taxonomy" id="1028688"/>
    <lineage>
        <taxon>Eukaryota</taxon>
        <taxon>Metazoa</taxon>
        <taxon>Spiralia</taxon>
        <taxon>Lophotrochozoa</taxon>
        <taxon>Mollusca</taxon>
        <taxon>Gastropoda</taxon>
        <taxon>Heterobranchia</taxon>
        <taxon>Euthyneura</taxon>
        <taxon>Panpulmonata</taxon>
        <taxon>Eupulmonata</taxon>
        <taxon>Stylommatophora</taxon>
        <taxon>Helicina</taxon>
        <taxon>Arionoidea</taxon>
        <taxon>Arionidae</taxon>
        <taxon>Arion</taxon>
    </lineage>
</organism>
<dbReference type="PANTHER" id="PTHR21623:SF2">
    <property type="entry name" value="COILED-COIL DOMAIN-CONTAINING PROTEIN 33"/>
    <property type="match status" value="1"/>
</dbReference>
<feature type="non-terminal residue" evidence="1">
    <location>
        <position position="1"/>
    </location>
</feature>
<accession>A0A0B7AS38</accession>
<sequence length="115" mass="12782">FTPTAALVIEYYVANNAMTEDFWRIQSPVGFSSLSLDQNVYKQLSQDRAQMGLRVDGVPIMGSDLSCKEDRTPVVDMVLRLITTQQPTSMVAMNNLDKLAVMKLRDGEGTATHAR</sequence>
<dbReference type="EMBL" id="HACG01035931">
    <property type="protein sequence ID" value="CEK82796.1"/>
    <property type="molecule type" value="Transcribed_RNA"/>
</dbReference>
<feature type="non-terminal residue" evidence="1">
    <location>
        <position position="115"/>
    </location>
</feature>
<proteinExistence type="predicted"/>
<dbReference type="GO" id="GO:0005777">
    <property type="term" value="C:peroxisome"/>
    <property type="evidence" value="ECO:0007669"/>
    <property type="project" value="TreeGrafter"/>
</dbReference>
<gene>
    <name evidence="1" type="primary">ORF133567</name>
</gene>
<reference evidence="1" key="1">
    <citation type="submission" date="2014-12" db="EMBL/GenBank/DDBJ databases">
        <title>Insight into the proteome of Arion vulgaris.</title>
        <authorList>
            <person name="Aradska J."/>
            <person name="Bulat T."/>
            <person name="Smidak R."/>
            <person name="Sarate P."/>
            <person name="Gangsoo J."/>
            <person name="Sialana F."/>
            <person name="Bilban M."/>
            <person name="Lubec G."/>
        </authorList>
    </citation>
    <scope>NUCLEOTIDE SEQUENCE</scope>
    <source>
        <tissue evidence="1">Skin</tissue>
    </source>
</reference>
<evidence type="ECO:0000313" key="1">
    <source>
        <dbReference type="EMBL" id="CEK82796.1"/>
    </source>
</evidence>
<dbReference type="AlphaFoldDB" id="A0A0B7AS38"/>
<dbReference type="PANTHER" id="PTHR21623">
    <property type="entry name" value="SPERIOLIN-BINDING FACTOR"/>
    <property type="match status" value="1"/>
</dbReference>
<dbReference type="InterPro" id="IPR039889">
    <property type="entry name" value="CCD33"/>
</dbReference>